<keyword evidence="4" id="KW-1185">Reference proteome</keyword>
<evidence type="ECO:0000256" key="1">
    <source>
        <dbReference type="SAM" id="MobiDB-lite"/>
    </source>
</evidence>
<organism evidence="3 4">
    <name type="scientific">Paracoccus homiensis</name>
    <dbReference type="NCBI Taxonomy" id="364199"/>
    <lineage>
        <taxon>Bacteria</taxon>
        <taxon>Pseudomonadati</taxon>
        <taxon>Pseudomonadota</taxon>
        <taxon>Alphaproteobacteria</taxon>
        <taxon>Rhodobacterales</taxon>
        <taxon>Paracoccaceae</taxon>
        <taxon>Paracoccus</taxon>
    </lineage>
</organism>
<dbReference type="RefSeq" id="WP_090736813.1">
    <property type="nucleotide sequence ID" value="NZ_FOHO01000013.1"/>
</dbReference>
<feature type="compositionally biased region" description="Pro residues" evidence="1">
    <location>
        <begin position="174"/>
        <end position="185"/>
    </location>
</feature>
<name>A0A1I0HYX7_9RHOB</name>
<feature type="region of interest" description="Disordered" evidence="1">
    <location>
        <begin position="226"/>
        <end position="272"/>
    </location>
</feature>
<dbReference type="Proteomes" id="UP000199180">
    <property type="component" value="Unassembled WGS sequence"/>
</dbReference>
<feature type="compositionally biased region" description="Low complexity" evidence="1">
    <location>
        <begin position="246"/>
        <end position="262"/>
    </location>
</feature>
<feature type="region of interest" description="Disordered" evidence="1">
    <location>
        <begin position="172"/>
        <end position="210"/>
    </location>
</feature>
<dbReference type="EMBL" id="FOHO01000013">
    <property type="protein sequence ID" value="SET89332.1"/>
    <property type="molecule type" value="Genomic_DNA"/>
</dbReference>
<feature type="chain" id="PRO_5011571625" evidence="2">
    <location>
        <begin position="25"/>
        <end position="500"/>
    </location>
</feature>
<feature type="compositionally biased region" description="Low complexity" evidence="1">
    <location>
        <begin position="186"/>
        <end position="195"/>
    </location>
</feature>
<feature type="compositionally biased region" description="Pro residues" evidence="1">
    <location>
        <begin position="263"/>
        <end position="272"/>
    </location>
</feature>
<keyword evidence="2" id="KW-0732">Signal</keyword>
<protein>
    <submittedName>
        <fullName evidence="3">Uncharacterized protein</fullName>
    </submittedName>
</protein>
<sequence length="500" mass="54075">MAGRAHFLQASLLALSALTLPAHAQSTAPQVSTVPTALRWPEELRPAIRPAWRQPAPGPAIIDTADPLIPGAREVLTDTPNVFAWSRYQTGRIDGWSYRLFPDGSALIVAEDGRVASEYMLRCQIGEACQISNDAGVILNVPAIAAPKPSLPADIAGLSLARYLAEWVLAGTGTPPPPPPEPAPVPQVETPDPVAEQPPEPPAPIDETPPQNLFVADQVECGDPDPFYPDSCVYNDPPPSPVRAETPSGPATPPQTAAQTAPLPVPAPDAPEPEQPLTLAQKYKLACSVSTGAGLQYTDHIDQSKSFGKFRVSLGCNVQFSDRVKLAVSFIEYPISDQQAPWDPDFTYALDIRVTEKLSLSYSNYSARFSGDDIDLVSSLLKGSLRASYKLPSIPYFGDRQMNCSFGVGLSNPSTDAVSLFCHSSITRKLWAGFTLYAYPADAQEPWNPDYSYLASYRINDRMSLNYSNYSSNRWPWNRGSAPGPGILGGSLSLSYKIIF</sequence>
<dbReference type="AlphaFoldDB" id="A0A1I0HYX7"/>
<dbReference type="OrthoDB" id="5442820at2"/>
<proteinExistence type="predicted"/>
<evidence type="ECO:0000256" key="2">
    <source>
        <dbReference type="SAM" id="SignalP"/>
    </source>
</evidence>
<dbReference type="STRING" id="364199.SAMN04489858_11360"/>
<reference evidence="3 4" key="1">
    <citation type="submission" date="2016-10" db="EMBL/GenBank/DDBJ databases">
        <authorList>
            <person name="de Groot N.N."/>
        </authorList>
    </citation>
    <scope>NUCLEOTIDE SEQUENCE [LARGE SCALE GENOMIC DNA]</scope>
    <source>
        <strain evidence="3 4">DSM 17862</strain>
    </source>
</reference>
<feature type="signal peptide" evidence="2">
    <location>
        <begin position="1"/>
        <end position="24"/>
    </location>
</feature>
<evidence type="ECO:0000313" key="4">
    <source>
        <dbReference type="Proteomes" id="UP000199180"/>
    </source>
</evidence>
<gene>
    <name evidence="3" type="ORF">SAMN04489858_11360</name>
</gene>
<evidence type="ECO:0000313" key="3">
    <source>
        <dbReference type="EMBL" id="SET89332.1"/>
    </source>
</evidence>
<accession>A0A1I0HYX7</accession>